<comment type="caution">
    <text evidence="1">The sequence shown here is derived from an EMBL/GenBank/DDBJ whole genome shotgun (WGS) entry which is preliminary data.</text>
</comment>
<accession>A0A150QHC6</accession>
<protein>
    <submittedName>
        <fullName evidence="1">Hydroxyneurosporene dehydrogenase</fullName>
    </submittedName>
</protein>
<evidence type="ECO:0000313" key="1">
    <source>
        <dbReference type="EMBL" id="KYF67272.1"/>
    </source>
</evidence>
<reference evidence="1 2" key="1">
    <citation type="submission" date="2014-02" db="EMBL/GenBank/DDBJ databases">
        <title>The small core and large imbalanced accessory genome model reveals a collaborative survival strategy of Sorangium cellulosum strains in nature.</title>
        <authorList>
            <person name="Han K."/>
            <person name="Peng R."/>
            <person name="Blom J."/>
            <person name="Li Y.-Z."/>
        </authorList>
    </citation>
    <scope>NUCLEOTIDE SEQUENCE [LARGE SCALE GENOMIC DNA]</scope>
    <source>
        <strain evidence="1 2">So0008-312</strain>
    </source>
</reference>
<sequence length="294" mass="32015">MSDDRRCAITIIALLGSVFSPYYARARARGAADPLMHCSMNVALYGPRADRWALTERPRDAVFRSPRSLAIGPSLMEWSGGELRVAFDEITAPIPSRLAGTVRLRPAAPEPGARGAGDGVALDRSGRHRWAPIAPIARAEVELEHPSLRFTGSAYLDTNAGDEPLDSAFESWTWSRALGADGVALTYDVQRRDGTRLLVGRAFDAAGGARELPPLFPRPLGGTRWGMARSIAADLGSSPRLLRTYEDTPFYARSLAAATFAGKPATVVHEALSLDRFASPWVQFLLPFRMRREA</sequence>
<gene>
    <name evidence="1" type="ORF">BE15_26305</name>
</gene>
<proteinExistence type="predicted"/>
<dbReference type="Proteomes" id="UP000075260">
    <property type="component" value="Unassembled WGS sequence"/>
</dbReference>
<dbReference type="RefSeq" id="WP_061609954.1">
    <property type="nucleotide sequence ID" value="NZ_JEMA01000670.1"/>
</dbReference>
<dbReference type="CDD" id="cd21471">
    <property type="entry name" value="CrtC-like"/>
    <property type="match status" value="1"/>
</dbReference>
<dbReference type="AlphaFoldDB" id="A0A150QHC6"/>
<dbReference type="SUPFAM" id="SSF159245">
    <property type="entry name" value="AttH-like"/>
    <property type="match status" value="1"/>
</dbReference>
<evidence type="ECO:0000313" key="2">
    <source>
        <dbReference type="Proteomes" id="UP000075260"/>
    </source>
</evidence>
<organism evidence="1 2">
    <name type="scientific">Sorangium cellulosum</name>
    <name type="common">Polyangium cellulosum</name>
    <dbReference type="NCBI Taxonomy" id="56"/>
    <lineage>
        <taxon>Bacteria</taxon>
        <taxon>Pseudomonadati</taxon>
        <taxon>Myxococcota</taxon>
        <taxon>Polyangia</taxon>
        <taxon>Polyangiales</taxon>
        <taxon>Polyangiaceae</taxon>
        <taxon>Sorangium</taxon>
    </lineage>
</organism>
<dbReference type="EMBL" id="JEMA01000670">
    <property type="protein sequence ID" value="KYF67272.1"/>
    <property type="molecule type" value="Genomic_DNA"/>
</dbReference>
<name>A0A150QHC6_SORCE</name>
<dbReference type="OrthoDB" id="5491608at2"/>